<sequence length="75" mass="8525">VAAILNIVMIYTRCMREFAVVGIWALFAIYMRHSEDQTLIAYVALGGAILIGLNAAYHGFINRKQNSIYRMMNKN</sequence>
<gene>
    <name evidence="1" type="ORF">DGQ38_16760</name>
</gene>
<name>A0A3D5J402_9FLAO</name>
<evidence type="ECO:0000313" key="1">
    <source>
        <dbReference type="EMBL" id="HCV82693.1"/>
    </source>
</evidence>
<accession>A0A3D5J402</accession>
<dbReference type="AlphaFoldDB" id="A0A3D5J402"/>
<organism evidence="1 2">
    <name type="scientific">Zunongwangia profunda</name>
    <dbReference type="NCBI Taxonomy" id="398743"/>
    <lineage>
        <taxon>Bacteria</taxon>
        <taxon>Pseudomonadati</taxon>
        <taxon>Bacteroidota</taxon>
        <taxon>Flavobacteriia</taxon>
        <taxon>Flavobacteriales</taxon>
        <taxon>Flavobacteriaceae</taxon>
        <taxon>Zunongwangia</taxon>
    </lineage>
</organism>
<dbReference type="Proteomes" id="UP000264330">
    <property type="component" value="Unassembled WGS sequence"/>
</dbReference>
<proteinExistence type="predicted"/>
<reference evidence="1 2" key="1">
    <citation type="journal article" date="2018" name="Nat. Biotechnol.">
        <title>A standardized bacterial taxonomy based on genome phylogeny substantially revises the tree of life.</title>
        <authorList>
            <person name="Parks D.H."/>
            <person name="Chuvochina M."/>
            <person name="Waite D.W."/>
            <person name="Rinke C."/>
            <person name="Skarshewski A."/>
            <person name="Chaumeil P.A."/>
            <person name="Hugenholtz P."/>
        </authorList>
    </citation>
    <scope>NUCLEOTIDE SEQUENCE [LARGE SCALE GENOMIC DNA]</scope>
    <source>
        <strain evidence="1">UBA9359</strain>
    </source>
</reference>
<comment type="caution">
    <text evidence="1">The sequence shown here is derived from an EMBL/GenBank/DDBJ whole genome shotgun (WGS) entry which is preliminary data.</text>
</comment>
<protein>
    <submittedName>
        <fullName evidence="1">Uncharacterized protein</fullName>
    </submittedName>
</protein>
<dbReference type="EMBL" id="DPMF01000383">
    <property type="protein sequence ID" value="HCV82693.1"/>
    <property type="molecule type" value="Genomic_DNA"/>
</dbReference>
<feature type="non-terminal residue" evidence="1">
    <location>
        <position position="1"/>
    </location>
</feature>
<evidence type="ECO:0000313" key="2">
    <source>
        <dbReference type="Proteomes" id="UP000264330"/>
    </source>
</evidence>